<dbReference type="EMBL" id="BJMN01000039">
    <property type="protein sequence ID" value="GEB60089.1"/>
    <property type="molecule type" value="Genomic_DNA"/>
</dbReference>
<keyword evidence="2" id="KW-1185">Reference proteome</keyword>
<protein>
    <submittedName>
        <fullName evidence="1">Uncharacterized protein</fullName>
    </submittedName>
</protein>
<name>A0A4Y3RRW7_9ACTN</name>
<evidence type="ECO:0000313" key="2">
    <source>
        <dbReference type="Proteomes" id="UP000315226"/>
    </source>
</evidence>
<dbReference type="AlphaFoldDB" id="A0A4Y3RRW7"/>
<comment type="caution">
    <text evidence="1">The sequence shown here is derived from an EMBL/GenBank/DDBJ whole genome shotgun (WGS) entry which is preliminary data.</text>
</comment>
<evidence type="ECO:0000313" key="1">
    <source>
        <dbReference type="EMBL" id="GEB60089.1"/>
    </source>
</evidence>
<sequence length="132" mass="13922">MNDSSARPDRTVSLNASKTAPANAPIALEMRAPVMTLPADSTALTMADRICLPKAAYRASNPVPEVAVVVLDEDQRGGVGVQPGAVLVEVELHEHVRVIALAVPYVVIRDVSDLAAVQDGGAVRAVRLYADR</sequence>
<accession>A0A4Y3RRW7</accession>
<proteinExistence type="predicted"/>
<gene>
    <name evidence="1" type="ORF">SGA01_56940</name>
</gene>
<organism evidence="1 2">
    <name type="scientific">Streptomyces gardneri</name>
    <dbReference type="NCBI Taxonomy" id="66892"/>
    <lineage>
        <taxon>Bacteria</taxon>
        <taxon>Bacillati</taxon>
        <taxon>Actinomycetota</taxon>
        <taxon>Actinomycetes</taxon>
        <taxon>Kitasatosporales</taxon>
        <taxon>Streptomycetaceae</taxon>
        <taxon>Streptomyces</taxon>
    </lineage>
</organism>
<reference evidence="1 2" key="1">
    <citation type="submission" date="2019-06" db="EMBL/GenBank/DDBJ databases">
        <title>Whole genome shotgun sequence of Streptomyces gardneri NBRC 12865.</title>
        <authorList>
            <person name="Hosoyama A."/>
            <person name="Uohara A."/>
            <person name="Ohji S."/>
            <person name="Ichikawa N."/>
        </authorList>
    </citation>
    <scope>NUCLEOTIDE SEQUENCE [LARGE SCALE GENOMIC DNA]</scope>
    <source>
        <strain evidence="1 2">NBRC 12865</strain>
    </source>
</reference>
<dbReference type="Proteomes" id="UP000315226">
    <property type="component" value="Unassembled WGS sequence"/>
</dbReference>